<name>A0A9X8GTZ4_9BURK</name>
<dbReference type="InterPro" id="IPR036388">
    <property type="entry name" value="WH-like_DNA-bd_sf"/>
</dbReference>
<dbReference type="EMBL" id="QXMN01000032">
    <property type="protein sequence ID" value="RIX76427.1"/>
    <property type="molecule type" value="Genomic_DNA"/>
</dbReference>
<gene>
    <name evidence="3" type="ORF">D3H34_22150</name>
</gene>
<proteinExistence type="inferred from homology"/>
<dbReference type="SUPFAM" id="SSF46785">
    <property type="entry name" value="Winged helix' DNA-binding domain"/>
    <property type="match status" value="2"/>
</dbReference>
<dbReference type="HAMAP" id="MF_01584">
    <property type="entry name" value="UPF0502"/>
    <property type="match status" value="1"/>
</dbReference>
<dbReference type="Proteomes" id="UP000265619">
    <property type="component" value="Unassembled WGS sequence"/>
</dbReference>
<dbReference type="InterPro" id="IPR007432">
    <property type="entry name" value="DUF480"/>
</dbReference>
<evidence type="ECO:0000256" key="1">
    <source>
        <dbReference type="HAMAP-Rule" id="MF_01584"/>
    </source>
</evidence>
<accession>A0A9X8GTZ4</accession>
<dbReference type="PANTHER" id="PTHR38768:SF1">
    <property type="entry name" value="UPF0502 PROTEIN YCEH"/>
    <property type="match status" value="1"/>
</dbReference>
<dbReference type="AlphaFoldDB" id="A0A9X8GTZ4"/>
<comment type="similarity">
    <text evidence="1">Belongs to the UPF0502 family.</text>
</comment>
<protein>
    <submittedName>
        <fullName evidence="3">DUF480 domain-containing protein</fullName>
    </submittedName>
</protein>
<dbReference type="InterPro" id="IPR036390">
    <property type="entry name" value="WH_DNA-bd_sf"/>
</dbReference>
<dbReference type="RefSeq" id="WP_119556406.1">
    <property type="nucleotide sequence ID" value="NZ_QXMN01000032.1"/>
</dbReference>
<sequence length="230" mass="24415">MSTPLPVLSLLETRVLGVLAEKQRTVPDSYPLTLNSLVSGCNQKTSRNPVLELSESQVQAAIDSLKGYSLVAETSGGRAFRYEHNVDRVLRIPSQSVILLTVLMLRGPQTAGELRIACDRMHNFADISSVEGFLNELAERPAGALVVKLARLPGARESRWAHLLSGPPAEEVAGPGASGDAAFATHGDSLGEVAALKANVARLETEVASLKALLRRVCSELGISADVPEA</sequence>
<dbReference type="OrthoDB" id="9784785at2"/>
<evidence type="ECO:0000313" key="4">
    <source>
        <dbReference type="Proteomes" id="UP000265619"/>
    </source>
</evidence>
<dbReference type="Gene3D" id="1.10.10.10">
    <property type="entry name" value="Winged helix-like DNA-binding domain superfamily/Winged helix DNA-binding domain"/>
    <property type="match status" value="2"/>
</dbReference>
<dbReference type="PANTHER" id="PTHR38768">
    <property type="entry name" value="UPF0502 PROTEIN YCEH"/>
    <property type="match status" value="1"/>
</dbReference>
<dbReference type="Pfam" id="PF04337">
    <property type="entry name" value="DUF480"/>
    <property type="match status" value="1"/>
</dbReference>
<keyword evidence="4" id="KW-1185">Reference proteome</keyword>
<feature type="coiled-coil region" evidence="2">
    <location>
        <begin position="193"/>
        <end position="220"/>
    </location>
</feature>
<comment type="caution">
    <text evidence="3">The sequence shown here is derived from an EMBL/GenBank/DDBJ whole genome shotgun (WGS) entry which is preliminary data.</text>
</comment>
<evidence type="ECO:0000313" key="3">
    <source>
        <dbReference type="EMBL" id="RIX76427.1"/>
    </source>
</evidence>
<keyword evidence="2" id="KW-0175">Coiled coil</keyword>
<evidence type="ECO:0000256" key="2">
    <source>
        <dbReference type="SAM" id="Coils"/>
    </source>
</evidence>
<organism evidence="3 4">
    <name type="scientific">Acidovorax cavernicola</name>
    <dbReference type="NCBI Taxonomy" id="1675792"/>
    <lineage>
        <taxon>Bacteria</taxon>
        <taxon>Pseudomonadati</taxon>
        <taxon>Pseudomonadota</taxon>
        <taxon>Betaproteobacteria</taxon>
        <taxon>Burkholderiales</taxon>
        <taxon>Comamonadaceae</taxon>
        <taxon>Acidovorax</taxon>
    </lineage>
</organism>
<reference evidence="3 4" key="1">
    <citation type="submission" date="2018-09" db="EMBL/GenBank/DDBJ databases">
        <title>Acidovorax cavernicola nov. sp. isolated from Gruta de las Maravillas (Aracena, Spain).</title>
        <authorList>
            <person name="Jurado V."/>
            <person name="Gutierrez-Patricio S."/>
            <person name="Gonzalez-Pimentel J.L."/>
            <person name="Miller A.Z."/>
            <person name="Laiz L."/>
            <person name="Saiz-Jimenez C."/>
        </authorList>
    </citation>
    <scope>NUCLEOTIDE SEQUENCE [LARGE SCALE GENOMIC DNA]</scope>
    <source>
        <strain evidence="3 4">1011MAR4D40.2</strain>
    </source>
</reference>